<dbReference type="Gene3D" id="3.40.50.300">
    <property type="entry name" value="P-loop containing nucleotide triphosphate hydrolases"/>
    <property type="match status" value="1"/>
</dbReference>
<dbReference type="SUPFAM" id="SSF52540">
    <property type="entry name" value="P-loop containing nucleoside triphosphate hydrolases"/>
    <property type="match status" value="1"/>
</dbReference>
<comment type="caution">
    <text evidence="1">The sequence shown here is derived from an EMBL/GenBank/DDBJ whole genome shotgun (WGS) entry which is preliminary data.</text>
</comment>
<dbReference type="InterPro" id="IPR027417">
    <property type="entry name" value="P-loop_NTPase"/>
</dbReference>
<dbReference type="GO" id="GO:0016301">
    <property type="term" value="F:kinase activity"/>
    <property type="evidence" value="ECO:0007669"/>
    <property type="project" value="UniProtKB-KW"/>
</dbReference>
<dbReference type="PANTHER" id="PTHR37816:SF1">
    <property type="entry name" value="TOXIN"/>
    <property type="match status" value="1"/>
</dbReference>
<evidence type="ECO:0000313" key="2">
    <source>
        <dbReference type="Proteomes" id="UP001501057"/>
    </source>
</evidence>
<dbReference type="InterPro" id="IPR052922">
    <property type="entry name" value="Cytidylate_Kinase-2"/>
</dbReference>
<reference evidence="1 2" key="1">
    <citation type="journal article" date="2019" name="Int. J. Syst. Evol. Microbiol.">
        <title>The Global Catalogue of Microorganisms (GCM) 10K type strain sequencing project: providing services to taxonomists for standard genome sequencing and annotation.</title>
        <authorList>
            <consortium name="The Broad Institute Genomics Platform"/>
            <consortium name="The Broad Institute Genome Sequencing Center for Infectious Disease"/>
            <person name="Wu L."/>
            <person name="Ma J."/>
        </authorList>
    </citation>
    <scope>NUCLEOTIDE SEQUENCE [LARGE SCALE GENOMIC DNA]</scope>
    <source>
        <strain evidence="1 2">JCM 13518</strain>
    </source>
</reference>
<dbReference type="Proteomes" id="UP001501057">
    <property type="component" value="Unassembled WGS sequence"/>
</dbReference>
<keyword evidence="1" id="KW-0808">Transferase</keyword>
<name>A0ABN2JWD7_9ACTN</name>
<protein>
    <submittedName>
        <fullName evidence="1">Adenylate kinase</fullName>
    </submittedName>
</protein>
<proteinExistence type="predicted"/>
<accession>A0ABN2JWD7</accession>
<keyword evidence="2" id="KW-1185">Reference proteome</keyword>
<keyword evidence="1" id="KW-0418">Kinase</keyword>
<organism evidence="1 2">
    <name type="scientific">Aeromicrobium alkaliterrae</name>
    <dbReference type="NCBI Taxonomy" id="302168"/>
    <lineage>
        <taxon>Bacteria</taxon>
        <taxon>Bacillati</taxon>
        <taxon>Actinomycetota</taxon>
        <taxon>Actinomycetes</taxon>
        <taxon>Propionibacteriales</taxon>
        <taxon>Nocardioidaceae</taxon>
        <taxon>Aeromicrobium</taxon>
    </lineage>
</organism>
<dbReference type="PANTHER" id="PTHR37816">
    <property type="entry name" value="YALI0E33011P"/>
    <property type="match status" value="1"/>
</dbReference>
<sequence>MAGRPGAGKSTLARRIAEAADLPYTELDALHHGPSWNARPEFDDDVLALAQSPAWITEWQYPQARPVLAAHADAIVWLDLPVRVTMTRLTRRTVSRVRNRTELWAGNVEPPLRTIFTEPNHIIRWAWRTRHDYRTLVPEAQAANPSLQVVHLQSQKQASAYLRTLRPHSP</sequence>
<dbReference type="EMBL" id="BAAAME010000004">
    <property type="protein sequence ID" value="GAA1740821.1"/>
    <property type="molecule type" value="Genomic_DNA"/>
</dbReference>
<evidence type="ECO:0000313" key="1">
    <source>
        <dbReference type="EMBL" id="GAA1740821.1"/>
    </source>
</evidence>
<gene>
    <name evidence="1" type="ORF">GCM10009710_21270</name>
</gene>